<reference evidence="1" key="1">
    <citation type="submission" date="2021-03" db="EMBL/GenBank/DDBJ databases">
        <title>Draft genome sequence of rust myrtle Austropuccinia psidii MF-1, a brazilian biotype.</title>
        <authorList>
            <person name="Quecine M.C."/>
            <person name="Pachon D.M.R."/>
            <person name="Bonatelli M.L."/>
            <person name="Correr F.H."/>
            <person name="Franceschini L.M."/>
            <person name="Leite T.F."/>
            <person name="Margarido G.R.A."/>
            <person name="Almeida C.A."/>
            <person name="Ferrarezi J.A."/>
            <person name="Labate C.A."/>
        </authorList>
    </citation>
    <scope>NUCLEOTIDE SEQUENCE</scope>
    <source>
        <strain evidence="1">MF-1</strain>
    </source>
</reference>
<dbReference type="EMBL" id="AVOT02064047">
    <property type="protein sequence ID" value="MBW0556549.1"/>
    <property type="molecule type" value="Genomic_DNA"/>
</dbReference>
<comment type="caution">
    <text evidence="1">The sequence shown here is derived from an EMBL/GenBank/DDBJ whole genome shotgun (WGS) entry which is preliminary data.</text>
</comment>
<organism evidence="1 2">
    <name type="scientific">Austropuccinia psidii MF-1</name>
    <dbReference type="NCBI Taxonomy" id="1389203"/>
    <lineage>
        <taxon>Eukaryota</taxon>
        <taxon>Fungi</taxon>
        <taxon>Dikarya</taxon>
        <taxon>Basidiomycota</taxon>
        <taxon>Pucciniomycotina</taxon>
        <taxon>Pucciniomycetes</taxon>
        <taxon>Pucciniales</taxon>
        <taxon>Sphaerophragmiaceae</taxon>
        <taxon>Austropuccinia</taxon>
    </lineage>
</organism>
<dbReference type="Proteomes" id="UP000765509">
    <property type="component" value="Unassembled WGS sequence"/>
</dbReference>
<evidence type="ECO:0000313" key="2">
    <source>
        <dbReference type="Proteomes" id="UP000765509"/>
    </source>
</evidence>
<dbReference type="AlphaFoldDB" id="A0A9Q3PCI2"/>
<name>A0A9Q3PCI2_9BASI</name>
<evidence type="ECO:0000313" key="1">
    <source>
        <dbReference type="EMBL" id="MBW0556549.1"/>
    </source>
</evidence>
<protein>
    <submittedName>
        <fullName evidence="1">Uncharacterized protein</fullName>
    </submittedName>
</protein>
<accession>A0A9Q3PCI2</accession>
<gene>
    <name evidence="1" type="ORF">O181_096264</name>
</gene>
<proteinExistence type="predicted"/>
<keyword evidence="2" id="KW-1185">Reference proteome</keyword>
<sequence>MHKILEQKINITLAGILSLSPTFIDKLQHITTQEKDVIKLINASNIQETLFALKQQDYDTPILNYAFPLVFMEVFIGREEYPTMELADTGSGLSLIPAEVALEASLTSRKLNMNIREIGGHTTPLVGLSKFKQITRITEE</sequence>